<protein>
    <recommendedName>
        <fullName evidence="4">50S ribosomal protein L22</fullName>
    </recommendedName>
</protein>
<dbReference type="AlphaFoldDB" id="I0EMW1"/>
<dbReference type="HOGENOM" id="CLU_088193_1_0_7"/>
<keyword evidence="1" id="KW-1133">Transmembrane helix</keyword>
<organism evidence="2 3">
    <name type="scientific">Helicobacter cetorum (strain ATCC BAA-429 / MIT 00-7128)</name>
    <dbReference type="NCBI Taxonomy" id="182217"/>
    <lineage>
        <taxon>Bacteria</taxon>
        <taxon>Pseudomonadati</taxon>
        <taxon>Campylobacterota</taxon>
        <taxon>Epsilonproteobacteria</taxon>
        <taxon>Campylobacterales</taxon>
        <taxon>Helicobacteraceae</taxon>
        <taxon>Helicobacter</taxon>
    </lineage>
</organism>
<dbReference type="STRING" id="182217.HCW_05065"/>
<sequence length="218" mass="25227">MSIKNDLEQVKEEFRSDEKLLEGAFRIEKFYKRYKWFLLFMVVAIIAYFGDQKLQSYQQEQKSERITQVYNEVLQSPNNTALQEKLQEVAPELYDLYQFSKASEQNNIQILKKLLHSSNEVVKTLATYTYASLSEDKNLLKNSSVLKELSTLQEVGLLYKDNSKDSIVQAHKILGAMPLNSSLYAMITILKHYGILEERVKTLLNQESSKSSTIQGKH</sequence>
<feature type="transmembrane region" description="Helical" evidence="1">
    <location>
        <begin position="34"/>
        <end position="50"/>
    </location>
</feature>
<dbReference type="EMBL" id="CP003479">
    <property type="protein sequence ID" value="AFI04280.1"/>
    <property type="molecule type" value="Genomic_DNA"/>
</dbReference>
<proteinExistence type="predicted"/>
<evidence type="ECO:0000313" key="3">
    <source>
        <dbReference type="Proteomes" id="UP000005010"/>
    </source>
</evidence>
<dbReference type="PATRIC" id="fig|182217.3.peg.1076"/>
<dbReference type="KEGG" id="hce:HCW_05065"/>
<evidence type="ECO:0000256" key="1">
    <source>
        <dbReference type="SAM" id="Phobius"/>
    </source>
</evidence>
<keyword evidence="1" id="KW-0812">Transmembrane</keyword>
<accession>I0EMW1</accession>
<gene>
    <name evidence="2" type="ordered locus">HCW_05065</name>
</gene>
<dbReference type="eggNOG" id="COG4649">
    <property type="taxonomic scope" value="Bacteria"/>
</dbReference>
<reference evidence="3" key="1">
    <citation type="submission" date="2012-04" db="EMBL/GenBank/DDBJ databases">
        <title>Complete genome sequence of Helicobacter cetorum strain MIT 00-7128.</title>
        <authorList>
            <person name="Kersulyte D."/>
            <person name="Berg D.E."/>
        </authorList>
    </citation>
    <scope>NUCLEOTIDE SEQUENCE [LARGE SCALE GENOMIC DNA]</scope>
    <source>
        <strain evidence="3">MIT 00-7128</strain>
    </source>
</reference>
<evidence type="ECO:0000313" key="2">
    <source>
        <dbReference type="EMBL" id="AFI04280.1"/>
    </source>
</evidence>
<name>I0EMW1_HELC0</name>
<dbReference type="RefSeq" id="WP_014661150.1">
    <property type="nucleotide sequence ID" value="NC_017737.1"/>
</dbReference>
<evidence type="ECO:0008006" key="4">
    <source>
        <dbReference type="Google" id="ProtNLM"/>
    </source>
</evidence>
<keyword evidence="1" id="KW-0472">Membrane</keyword>
<keyword evidence="3" id="KW-1185">Reference proteome</keyword>
<dbReference type="Proteomes" id="UP000005010">
    <property type="component" value="Chromosome"/>
</dbReference>